<dbReference type="PANTHER" id="PTHR16305">
    <property type="entry name" value="TESTICULAR SOLUBLE ADENYLYL CYCLASE"/>
    <property type="match status" value="1"/>
</dbReference>
<name>A0AAU7U6E0_9DEIO</name>
<evidence type="ECO:0000259" key="3">
    <source>
        <dbReference type="SMART" id="SM01043"/>
    </source>
</evidence>
<protein>
    <submittedName>
        <fullName evidence="4">BTAD domain-containing putative transcriptional regulator</fullName>
    </submittedName>
</protein>
<feature type="domain" description="Bacterial transcriptional activator" evidence="3">
    <location>
        <begin position="94"/>
        <end position="224"/>
    </location>
</feature>
<dbReference type="Pfam" id="PF13191">
    <property type="entry name" value="AAA_16"/>
    <property type="match status" value="1"/>
</dbReference>
<proteinExistence type="predicted"/>
<dbReference type="GO" id="GO:0004016">
    <property type="term" value="F:adenylate cyclase activity"/>
    <property type="evidence" value="ECO:0007669"/>
    <property type="project" value="TreeGrafter"/>
</dbReference>
<dbReference type="InterPro" id="IPR041664">
    <property type="entry name" value="AAA_16"/>
</dbReference>
<evidence type="ECO:0000256" key="2">
    <source>
        <dbReference type="ARBA" id="ARBA00022840"/>
    </source>
</evidence>
<evidence type="ECO:0000313" key="4">
    <source>
        <dbReference type="EMBL" id="XBV83912.1"/>
    </source>
</evidence>
<dbReference type="PANTHER" id="PTHR16305:SF35">
    <property type="entry name" value="TRANSCRIPTIONAL ACTIVATOR DOMAIN"/>
    <property type="match status" value="1"/>
</dbReference>
<dbReference type="KEGG" id="dsc:ABOD76_02830"/>
<dbReference type="InterPro" id="IPR027417">
    <property type="entry name" value="P-loop_NTPase"/>
</dbReference>
<sequence>MALEWQLCLLGPPRLVAPDGREVRCEGRPLALLAYLALEGPAPRSRLAGLLWPERTEDGARNNLVQLTRRMARSFGEELVVGQDLLGLAATVSVDARALLDGQLAPVPDGALLDGETFAGTQDLADWLLVQRERIDAARAHLLGLAARHHEEQGDFAQAAQLTRRVLSVDRMSEEAHRSLMRQLYLSGEPAGALEVYRQLCATLTRELHTEPMPETQELARQIDQGSHAPAPARPAASVPLAALRPAPLTGRAQEWAAMEEGWQAGQFLIVSGEPGMGKSRLAADFAASKGRVLTLEARPGDRLAPYSTTARSLRRALEFSGAELPLPERRVLSWLLPELTPPGEVPPAQADPSLQQVIRAAFGVTLQGVDAYLFDDMQYADDASIEAGFVLIDAMFPLGQPGGLPHFIAVHRRDDLPPFTAQIFARLMNAGQARRVELGPLPDPAVRALIGQLGVSLAPERVAHLARASGGNALFVLESVKSLLEAGGDAAESSAVPARVKEVIAARLARLPKMALQAARAAAVLQRDFGPDLVAEVLGAPLLEVVAAWDDLEGAQIMQGERFHHDLVQEAVLAHTPATVRRLLHRSAARVLARQAHAPAQIAQHWLDGGEQREAVPWLLRAGAAAGAARRHPEAAAFFERAARLLDDAGSDEAFDAWEQGARARAHTADREAHQHAVNALHERAQGPRQTARAWQVQAELFAAQAQGAQAARAARRGLAALGDLNDPQLRAGLRAVLPGE</sequence>
<accession>A0AAU7U6E0</accession>
<geneLocation type="plasmid" evidence="4">
    <name>pDson01</name>
</geneLocation>
<gene>
    <name evidence="4" type="ORF">ABOD76_02830</name>
</gene>
<organism evidence="4">
    <name type="scientific">Deinococcus sonorensis KR-87</name>
    <dbReference type="NCBI Taxonomy" id="694439"/>
    <lineage>
        <taxon>Bacteria</taxon>
        <taxon>Thermotogati</taxon>
        <taxon>Deinococcota</taxon>
        <taxon>Deinococci</taxon>
        <taxon>Deinococcales</taxon>
        <taxon>Deinococcaceae</taxon>
        <taxon>Deinococcus</taxon>
    </lineage>
</organism>
<keyword evidence="1" id="KW-0547">Nucleotide-binding</keyword>
<dbReference type="Pfam" id="PF03704">
    <property type="entry name" value="BTAD"/>
    <property type="match status" value="1"/>
</dbReference>
<reference evidence="4" key="1">
    <citation type="submission" date="2024-06" db="EMBL/GenBank/DDBJ databases">
        <title>Draft Genome Sequence of Deinococcus sonorensis Type Strain KR-87, a Biofilm Producing Representative of the Genus Deinococcus.</title>
        <authorList>
            <person name="Boren L.S."/>
            <person name="Grosso R.A."/>
            <person name="Hugenberg-Cox A.N."/>
            <person name="Hill J.T.E."/>
            <person name="Albert C.M."/>
            <person name="Tuohy J.M."/>
        </authorList>
    </citation>
    <scope>NUCLEOTIDE SEQUENCE</scope>
    <source>
        <strain evidence="4">KR-87</strain>
        <plasmid evidence="4">pDson01</plasmid>
    </source>
</reference>
<dbReference type="AlphaFoldDB" id="A0AAU7U6E0"/>
<keyword evidence="4" id="KW-0614">Plasmid</keyword>
<dbReference type="GO" id="GO:0005737">
    <property type="term" value="C:cytoplasm"/>
    <property type="evidence" value="ECO:0007669"/>
    <property type="project" value="TreeGrafter"/>
</dbReference>
<keyword evidence="2" id="KW-0067">ATP-binding</keyword>
<dbReference type="InterPro" id="IPR011990">
    <property type="entry name" value="TPR-like_helical_dom_sf"/>
</dbReference>
<dbReference type="SUPFAM" id="SSF48452">
    <property type="entry name" value="TPR-like"/>
    <property type="match status" value="1"/>
</dbReference>
<dbReference type="EMBL" id="CP158297">
    <property type="protein sequence ID" value="XBV83912.1"/>
    <property type="molecule type" value="Genomic_DNA"/>
</dbReference>
<dbReference type="Gene3D" id="1.25.40.10">
    <property type="entry name" value="Tetratricopeptide repeat domain"/>
    <property type="match status" value="1"/>
</dbReference>
<dbReference type="InterPro" id="IPR005158">
    <property type="entry name" value="BTAD"/>
</dbReference>
<dbReference type="SUPFAM" id="SSF52540">
    <property type="entry name" value="P-loop containing nucleoside triphosphate hydrolases"/>
    <property type="match status" value="1"/>
</dbReference>
<dbReference type="RefSeq" id="WP_350241762.1">
    <property type="nucleotide sequence ID" value="NZ_CP158297.1"/>
</dbReference>
<evidence type="ECO:0000256" key="1">
    <source>
        <dbReference type="ARBA" id="ARBA00022741"/>
    </source>
</evidence>
<dbReference type="GO" id="GO:0005524">
    <property type="term" value="F:ATP binding"/>
    <property type="evidence" value="ECO:0007669"/>
    <property type="project" value="UniProtKB-KW"/>
</dbReference>
<dbReference type="SMART" id="SM01043">
    <property type="entry name" value="BTAD"/>
    <property type="match status" value="1"/>
</dbReference>